<keyword evidence="2" id="KW-0812">Transmembrane</keyword>
<feature type="domain" description="DUF6234" evidence="3">
    <location>
        <begin position="41"/>
        <end position="149"/>
    </location>
</feature>
<feature type="transmembrane region" description="Helical" evidence="2">
    <location>
        <begin position="37"/>
        <end position="57"/>
    </location>
</feature>
<keyword evidence="5" id="KW-1185">Reference proteome</keyword>
<dbReference type="EMBL" id="CP039291">
    <property type="protein sequence ID" value="QCB94503.1"/>
    <property type="molecule type" value="Genomic_DNA"/>
</dbReference>
<feature type="region of interest" description="Disordered" evidence="1">
    <location>
        <begin position="125"/>
        <end position="152"/>
    </location>
</feature>
<dbReference type="KEGG" id="celz:E5225_14010"/>
<organism evidence="4 5">
    <name type="scientific">Cellulomonas shaoxiangyii</name>
    <dbReference type="NCBI Taxonomy" id="2566013"/>
    <lineage>
        <taxon>Bacteria</taxon>
        <taxon>Bacillati</taxon>
        <taxon>Actinomycetota</taxon>
        <taxon>Actinomycetes</taxon>
        <taxon>Micrococcales</taxon>
        <taxon>Cellulomonadaceae</taxon>
        <taxon>Cellulomonas</taxon>
    </lineage>
</organism>
<dbReference type="Proteomes" id="UP000296469">
    <property type="component" value="Chromosome"/>
</dbReference>
<feature type="transmembrane region" description="Helical" evidence="2">
    <location>
        <begin position="103"/>
        <end position="121"/>
    </location>
</feature>
<proteinExistence type="predicted"/>
<gene>
    <name evidence="4" type="ORF">E5225_14010</name>
</gene>
<evidence type="ECO:0000313" key="4">
    <source>
        <dbReference type="EMBL" id="QCB94503.1"/>
    </source>
</evidence>
<name>A0A4P7SP87_9CELL</name>
<dbReference type="InterPro" id="IPR046201">
    <property type="entry name" value="DUF6234"/>
</dbReference>
<evidence type="ECO:0000313" key="5">
    <source>
        <dbReference type="Proteomes" id="UP000296469"/>
    </source>
</evidence>
<accession>A0A4P7SP87</accession>
<dbReference type="RefSeq" id="WP_135972444.1">
    <property type="nucleotide sequence ID" value="NZ_CP039291.1"/>
</dbReference>
<protein>
    <recommendedName>
        <fullName evidence="3">DUF6234 domain-containing protein</fullName>
    </recommendedName>
</protein>
<evidence type="ECO:0000256" key="1">
    <source>
        <dbReference type="SAM" id="MobiDB-lite"/>
    </source>
</evidence>
<feature type="region of interest" description="Disordered" evidence="1">
    <location>
        <begin position="1"/>
        <end position="33"/>
    </location>
</feature>
<evidence type="ECO:0000259" key="3">
    <source>
        <dbReference type="Pfam" id="PF19747"/>
    </source>
</evidence>
<keyword evidence="2" id="KW-0472">Membrane</keyword>
<dbReference type="AlphaFoldDB" id="A0A4P7SP87"/>
<feature type="compositionally biased region" description="Basic and acidic residues" evidence="1">
    <location>
        <begin position="1"/>
        <end position="14"/>
    </location>
</feature>
<keyword evidence="2" id="KW-1133">Transmembrane helix</keyword>
<reference evidence="4 5" key="1">
    <citation type="submission" date="2019-04" db="EMBL/GenBank/DDBJ databases">
        <title>Isolation and identification of Cellulomonas shaoxiangyii sp. Nov. isolated from feces of the Tibetan antelopes (Pantholops hodgsonii) in the Qinghai-Tibet plateau of China.</title>
        <authorList>
            <person name="Tian Z."/>
        </authorList>
    </citation>
    <scope>NUCLEOTIDE SEQUENCE [LARGE SCALE GENOMIC DNA]</scope>
    <source>
        <strain evidence="4 5">Z28</strain>
    </source>
</reference>
<sequence>MADAPHGDDRHAPDPVRGTAPMAIGRTSRGPSRARPLASLCLTLGAILVAAVFVQWWDVYFSIGVPANAPTEAEANRYVVTAGACLLLLVVGTVAARRYVLTAFGMVPFVVGVAVAALFAVPSDRWEREPPPPPADRPICRSGGGSDDCPGG</sequence>
<dbReference type="Pfam" id="PF19747">
    <property type="entry name" value="DUF6234"/>
    <property type="match status" value="1"/>
</dbReference>
<feature type="compositionally biased region" description="Gly residues" evidence="1">
    <location>
        <begin position="142"/>
        <end position="152"/>
    </location>
</feature>
<evidence type="ECO:0000256" key="2">
    <source>
        <dbReference type="SAM" id="Phobius"/>
    </source>
</evidence>
<feature type="transmembrane region" description="Helical" evidence="2">
    <location>
        <begin position="77"/>
        <end position="96"/>
    </location>
</feature>